<organism evidence="5 6">
    <name type="scientific">Rhodothalassium salexigens DSM 2132</name>
    <dbReference type="NCBI Taxonomy" id="1188247"/>
    <lineage>
        <taxon>Bacteria</taxon>
        <taxon>Pseudomonadati</taxon>
        <taxon>Pseudomonadota</taxon>
        <taxon>Alphaproteobacteria</taxon>
        <taxon>Rhodothalassiales</taxon>
        <taxon>Rhodothalassiaceae</taxon>
        <taxon>Rhodothalassium</taxon>
    </lineage>
</organism>
<evidence type="ECO:0000313" key="6">
    <source>
        <dbReference type="Proteomes" id="UP000295399"/>
    </source>
</evidence>
<evidence type="ECO:0000313" key="5">
    <source>
        <dbReference type="EMBL" id="TCP38231.1"/>
    </source>
</evidence>
<comment type="caution">
    <text evidence="5">The sequence shown here is derived from an EMBL/GenBank/DDBJ whole genome shotgun (WGS) entry which is preliminary data.</text>
</comment>
<evidence type="ECO:0000259" key="4">
    <source>
        <dbReference type="PROSITE" id="PS50987"/>
    </source>
</evidence>
<dbReference type="InterPro" id="IPR051011">
    <property type="entry name" value="Metal_resp_trans_reg"/>
</dbReference>
<name>A0A4R2PVQ3_RHOSA</name>
<dbReference type="PANTHER" id="PTHR43132:SF2">
    <property type="entry name" value="ARSENICAL RESISTANCE OPERON REPRESSOR ARSR-RELATED"/>
    <property type="match status" value="1"/>
</dbReference>
<gene>
    <name evidence="5" type="ORF">EV659_101129</name>
</gene>
<dbReference type="EMBL" id="SLXO01000001">
    <property type="protein sequence ID" value="TCP38231.1"/>
    <property type="molecule type" value="Genomic_DNA"/>
</dbReference>
<dbReference type="CDD" id="cd00090">
    <property type="entry name" value="HTH_ARSR"/>
    <property type="match status" value="1"/>
</dbReference>
<keyword evidence="3" id="KW-0804">Transcription</keyword>
<dbReference type="AlphaFoldDB" id="A0A4R2PVQ3"/>
<dbReference type="GO" id="GO:0003677">
    <property type="term" value="F:DNA binding"/>
    <property type="evidence" value="ECO:0007669"/>
    <property type="project" value="UniProtKB-KW"/>
</dbReference>
<dbReference type="InterPro" id="IPR036390">
    <property type="entry name" value="WH_DNA-bd_sf"/>
</dbReference>
<dbReference type="Gene3D" id="1.10.10.10">
    <property type="entry name" value="Winged helix-like DNA-binding domain superfamily/Winged helix DNA-binding domain"/>
    <property type="match status" value="1"/>
</dbReference>
<proteinExistence type="predicted"/>
<dbReference type="PRINTS" id="PR00778">
    <property type="entry name" value="HTHARSR"/>
</dbReference>
<dbReference type="PROSITE" id="PS50987">
    <property type="entry name" value="HTH_ARSR_2"/>
    <property type="match status" value="1"/>
</dbReference>
<dbReference type="FunCoup" id="A0A4R2PVQ3">
    <property type="interactions" value="111"/>
</dbReference>
<dbReference type="Pfam" id="PF01022">
    <property type="entry name" value="HTH_5"/>
    <property type="match status" value="1"/>
</dbReference>
<protein>
    <submittedName>
        <fullName evidence="5">ArsR family transcriptional regulator</fullName>
    </submittedName>
</protein>
<sequence>MNMHEMKQSSRAAADLMRLLSNEHRLMILCQLVTGERSVGALADLLGVRQTVVSQHLSLLRRDGIVAPRRDGQTIYYSLDSAAARQVIETLYRLYCAPAEAAEATA</sequence>
<dbReference type="GO" id="GO:0003700">
    <property type="term" value="F:DNA-binding transcription factor activity"/>
    <property type="evidence" value="ECO:0007669"/>
    <property type="project" value="InterPro"/>
</dbReference>
<dbReference type="Proteomes" id="UP000295399">
    <property type="component" value="Unassembled WGS sequence"/>
</dbReference>
<dbReference type="InParanoid" id="A0A4R2PVQ3"/>
<dbReference type="SUPFAM" id="SSF46785">
    <property type="entry name" value="Winged helix' DNA-binding domain"/>
    <property type="match status" value="1"/>
</dbReference>
<dbReference type="NCBIfam" id="NF033788">
    <property type="entry name" value="HTH_metalloreg"/>
    <property type="match status" value="1"/>
</dbReference>
<evidence type="ECO:0000256" key="3">
    <source>
        <dbReference type="ARBA" id="ARBA00023163"/>
    </source>
</evidence>
<reference evidence="5 6" key="1">
    <citation type="submission" date="2019-03" db="EMBL/GenBank/DDBJ databases">
        <title>Genomic Encyclopedia of Type Strains, Phase IV (KMG-IV): sequencing the most valuable type-strain genomes for metagenomic binning, comparative biology and taxonomic classification.</title>
        <authorList>
            <person name="Goeker M."/>
        </authorList>
    </citation>
    <scope>NUCLEOTIDE SEQUENCE [LARGE SCALE GENOMIC DNA]</scope>
    <source>
        <strain evidence="5 6">DSM 2132</strain>
    </source>
</reference>
<dbReference type="InterPro" id="IPR011991">
    <property type="entry name" value="ArsR-like_HTH"/>
</dbReference>
<accession>A0A4R2PVQ3</accession>
<keyword evidence="2" id="KW-0238">DNA-binding</keyword>
<dbReference type="InterPro" id="IPR036388">
    <property type="entry name" value="WH-like_DNA-bd_sf"/>
</dbReference>
<evidence type="ECO:0000256" key="2">
    <source>
        <dbReference type="ARBA" id="ARBA00023125"/>
    </source>
</evidence>
<dbReference type="PANTHER" id="PTHR43132">
    <property type="entry name" value="ARSENICAL RESISTANCE OPERON REPRESSOR ARSR-RELATED"/>
    <property type="match status" value="1"/>
</dbReference>
<keyword evidence="1" id="KW-0805">Transcription regulation</keyword>
<evidence type="ECO:0000256" key="1">
    <source>
        <dbReference type="ARBA" id="ARBA00023015"/>
    </source>
</evidence>
<dbReference type="SMART" id="SM00418">
    <property type="entry name" value="HTH_ARSR"/>
    <property type="match status" value="1"/>
</dbReference>
<feature type="domain" description="HTH arsR-type" evidence="4">
    <location>
        <begin position="5"/>
        <end position="99"/>
    </location>
</feature>
<keyword evidence="6" id="KW-1185">Reference proteome</keyword>
<dbReference type="InterPro" id="IPR001845">
    <property type="entry name" value="HTH_ArsR_DNA-bd_dom"/>
</dbReference>